<evidence type="ECO:0000313" key="3">
    <source>
        <dbReference type="Proteomes" id="UP000735302"/>
    </source>
</evidence>
<sequence length="128" mass="14545">MGCTISLILFVLALEVIFRAAERGASPADLGCGCYMPSLKAFMDDTSLLCFKENETRRMLVRLDALMNWSRMSFKPKKSQSLSIRKGKLAEGVCFKAASQDIPRISQEPDKNLGRWYDKIPERHQAWI</sequence>
<dbReference type="GO" id="GO:0003964">
    <property type="term" value="F:RNA-directed DNA polymerase activity"/>
    <property type="evidence" value="ECO:0007669"/>
    <property type="project" value="UniProtKB-KW"/>
</dbReference>
<accession>A0AAV4DVG4</accession>
<comment type="caution">
    <text evidence="2">The sequence shown here is derived from an EMBL/GenBank/DDBJ whole genome shotgun (WGS) entry which is preliminary data.</text>
</comment>
<evidence type="ECO:0000313" key="2">
    <source>
        <dbReference type="EMBL" id="GFO48358.1"/>
    </source>
</evidence>
<keyword evidence="2" id="KW-0548">Nucleotidyltransferase</keyword>
<dbReference type="EMBL" id="BLXT01008388">
    <property type="protein sequence ID" value="GFO48358.1"/>
    <property type="molecule type" value="Genomic_DNA"/>
</dbReference>
<proteinExistence type="predicted"/>
<keyword evidence="1" id="KW-0732">Signal</keyword>
<protein>
    <submittedName>
        <fullName evidence="2">Reverse transcriptase</fullName>
    </submittedName>
</protein>
<name>A0AAV4DVG4_9GAST</name>
<keyword evidence="2" id="KW-0695">RNA-directed DNA polymerase</keyword>
<keyword evidence="3" id="KW-1185">Reference proteome</keyword>
<keyword evidence="2" id="KW-0808">Transferase</keyword>
<dbReference type="AlphaFoldDB" id="A0AAV4DVG4"/>
<reference evidence="2 3" key="1">
    <citation type="journal article" date="2021" name="Elife">
        <title>Chloroplast acquisition without the gene transfer in kleptoplastic sea slugs, Plakobranchus ocellatus.</title>
        <authorList>
            <person name="Maeda T."/>
            <person name="Takahashi S."/>
            <person name="Yoshida T."/>
            <person name="Shimamura S."/>
            <person name="Takaki Y."/>
            <person name="Nagai Y."/>
            <person name="Toyoda A."/>
            <person name="Suzuki Y."/>
            <person name="Arimoto A."/>
            <person name="Ishii H."/>
            <person name="Satoh N."/>
            <person name="Nishiyama T."/>
            <person name="Hasebe M."/>
            <person name="Maruyama T."/>
            <person name="Minagawa J."/>
            <person name="Obokata J."/>
            <person name="Shigenobu S."/>
        </authorList>
    </citation>
    <scope>NUCLEOTIDE SEQUENCE [LARGE SCALE GENOMIC DNA]</scope>
</reference>
<organism evidence="2 3">
    <name type="scientific">Plakobranchus ocellatus</name>
    <dbReference type="NCBI Taxonomy" id="259542"/>
    <lineage>
        <taxon>Eukaryota</taxon>
        <taxon>Metazoa</taxon>
        <taxon>Spiralia</taxon>
        <taxon>Lophotrochozoa</taxon>
        <taxon>Mollusca</taxon>
        <taxon>Gastropoda</taxon>
        <taxon>Heterobranchia</taxon>
        <taxon>Euthyneura</taxon>
        <taxon>Panpulmonata</taxon>
        <taxon>Sacoglossa</taxon>
        <taxon>Placobranchoidea</taxon>
        <taxon>Plakobranchidae</taxon>
        <taxon>Plakobranchus</taxon>
    </lineage>
</organism>
<feature type="signal peptide" evidence="1">
    <location>
        <begin position="1"/>
        <end position="21"/>
    </location>
</feature>
<evidence type="ECO:0000256" key="1">
    <source>
        <dbReference type="SAM" id="SignalP"/>
    </source>
</evidence>
<dbReference type="Proteomes" id="UP000735302">
    <property type="component" value="Unassembled WGS sequence"/>
</dbReference>
<feature type="chain" id="PRO_5043595902" evidence="1">
    <location>
        <begin position="22"/>
        <end position="128"/>
    </location>
</feature>
<gene>
    <name evidence="2" type="ORF">PoB_007486300</name>
</gene>